<evidence type="ECO:0000313" key="10">
    <source>
        <dbReference type="Proteomes" id="UP000275719"/>
    </source>
</evidence>
<feature type="coiled-coil region" evidence="8">
    <location>
        <begin position="372"/>
        <end position="399"/>
    </location>
</feature>
<organism evidence="9 10">
    <name type="scientific">Paenimyroides tangerinum</name>
    <dbReference type="NCBI Taxonomy" id="2488728"/>
    <lineage>
        <taxon>Bacteria</taxon>
        <taxon>Pseudomonadati</taxon>
        <taxon>Bacteroidota</taxon>
        <taxon>Flavobacteriia</taxon>
        <taxon>Flavobacteriales</taxon>
        <taxon>Flavobacteriaceae</taxon>
        <taxon>Paenimyroides</taxon>
    </lineage>
</organism>
<gene>
    <name evidence="9" type="ORF">EG240_13670</name>
</gene>
<name>A0A3P3W1R7_9FLAO</name>
<dbReference type="OrthoDB" id="916581at2"/>
<comment type="similarity">
    <text evidence="2">Belongs to the outer membrane factor (OMF) (TC 1.B.17) family.</text>
</comment>
<dbReference type="PANTHER" id="PTHR30026:SF5">
    <property type="entry name" value="ABC-TYPE EFFLUX SYSTEM SECRETIN COMPONENT"/>
    <property type="match status" value="1"/>
</dbReference>
<evidence type="ECO:0000256" key="6">
    <source>
        <dbReference type="ARBA" id="ARBA00023136"/>
    </source>
</evidence>
<dbReference type="GO" id="GO:0015562">
    <property type="term" value="F:efflux transmembrane transporter activity"/>
    <property type="evidence" value="ECO:0007669"/>
    <property type="project" value="InterPro"/>
</dbReference>
<dbReference type="PANTHER" id="PTHR30026">
    <property type="entry name" value="OUTER MEMBRANE PROTEIN TOLC"/>
    <property type="match status" value="1"/>
</dbReference>
<dbReference type="Pfam" id="PF02321">
    <property type="entry name" value="OEP"/>
    <property type="match status" value="2"/>
</dbReference>
<evidence type="ECO:0000256" key="3">
    <source>
        <dbReference type="ARBA" id="ARBA00022448"/>
    </source>
</evidence>
<evidence type="ECO:0000256" key="1">
    <source>
        <dbReference type="ARBA" id="ARBA00004442"/>
    </source>
</evidence>
<proteinExistence type="inferred from homology"/>
<dbReference type="InterPro" id="IPR003423">
    <property type="entry name" value="OMP_efflux"/>
</dbReference>
<dbReference type="SUPFAM" id="SSF56954">
    <property type="entry name" value="Outer membrane efflux proteins (OEP)"/>
    <property type="match status" value="1"/>
</dbReference>
<evidence type="ECO:0000256" key="2">
    <source>
        <dbReference type="ARBA" id="ARBA00007613"/>
    </source>
</evidence>
<keyword evidence="10" id="KW-1185">Reference proteome</keyword>
<evidence type="ECO:0000256" key="8">
    <source>
        <dbReference type="SAM" id="Coils"/>
    </source>
</evidence>
<comment type="subcellular location">
    <subcellularLocation>
        <location evidence="1">Cell outer membrane</location>
    </subcellularLocation>
</comment>
<keyword evidence="4" id="KW-1134">Transmembrane beta strand</keyword>
<dbReference type="Proteomes" id="UP000275719">
    <property type="component" value="Unassembled WGS sequence"/>
</dbReference>
<evidence type="ECO:0000256" key="4">
    <source>
        <dbReference type="ARBA" id="ARBA00022452"/>
    </source>
</evidence>
<dbReference type="GO" id="GO:0009279">
    <property type="term" value="C:cell outer membrane"/>
    <property type="evidence" value="ECO:0007669"/>
    <property type="project" value="UniProtKB-SubCell"/>
</dbReference>
<dbReference type="GO" id="GO:1990281">
    <property type="term" value="C:efflux pump complex"/>
    <property type="evidence" value="ECO:0007669"/>
    <property type="project" value="TreeGrafter"/>
</dbReference>
<keyword evidence="5" id="KW-0812">Transmembrane</keyword>
<accession>A0A3P3W1R7</accession>
<dbReference type="InterPro" id="IPR051906">
    <property type="entry name" value="TolC-like"/>
</dbReference>
<evidence type="ECO:0000256" key="7">
    <source>
        <dbReference type="ARBA" id="ARBA00023237"/>
    </source>
</evidence>
<keyword evidence="8" id="KW-0175">Coiled coil</keyword>
<evidence type="ECO:0000256" key="5">
    <source>
        <dbReference type="ARBA" id="ARBA00022692"/>
    </source>
</evidence>
<protein>
    <submittedName>
        <fullName evidence="9">TolC family protein</fullName>
    </submittedName>
</protein>
<keyword evidence="7" id="KW-0998">Cell outer membrane</keyword>
<sequence>MFTSQHYLKIGVCFVLCFVQQTKAQNLSFSDAYNQMYRDNNTLKAVNKQSETQTYVTKSFKGLRYPTLNAYAMGVVFDRKLDLSFNDARNNLANFLTLPDASVLGDWKVQVGKKEMMFAGLNATWPIFTGGKINAAVKASELEGEIIDKTIEGTENHLISELATRYFQVKLADEAYIVRKQVLDAMKHHLFNATKLEENGIIAPAERLVADVAVSEANREFSAAEKNIKLARTALANTLDADEITGTLSTPFVKSAELKTLEYYKESAINNYPELQKILLQKKLAEEGIKAKKSNYYPDIALFGQTTLLHNDPIAFGILDSSRERPWVVGVGVTYNIFGGMKNKNELKAVISTRESIDFLEAKAQTDVKTLIENLYFEIEKSQEEIKNLKVQEEFATELLRVRTRAFAEGLATSTDVIDAETNLSVVKLLILNTEYIYIVSLANLLEFSGQSKEFLKYTN</sequence>
<keyword evidence="3" id="KW-0813">Transport</keyword>
<evidence type="ECO:0000313" key="9">
    <source>
        <dbReference type="EMBL" id="RRJ88457.1"/>
    </source>
</evidence>
<reference evidence="9 10" key="1">
    <citation type="submission" date="2018-11" db="EMBL/GenBank/DDBJ databases">
        <title>Flavobacterium sp. nov., YIM 102701-2 draft genome.</title>
        <authorList>
            <person name="Li G."/>
            <person name="Jiang Y."/>
        </authorList>
    </citation>
    <scope>NUCLEOTIDE SEQUENCE [LARGE SCALE GENOMIC DNA]</scope>
    <source>
        <strain evidence="9 10">YIM 102701-2</strain>
    </source>
</reference>
<keyword evidence="6" id="KW-0472">Membrane</keyword>
<dbReference type="GO" id="GO:0015288">
    <property type="term" value="F:porin activity"/>
    <property type="evidence" value="ECO:0007669"/>
    <property type="project" value="TreeGrafter"/>
</dbReference>
<dbReference type="Gene3D" id="1.20.1600.10">
    <property type="entry name" value="Outer membrane efflux proteins (OEP)"/>
    <property type="match status" value="1"/>
</dbReference>
<dbReference type="RefSeq" id="WP_125019920.1">
    <property type="nucleotide sequence ID" value="NZ_RQVQ01000040.1"/>
</dbReference>
<comment type="caution">
    <text evidence="9">The sequence shown here is derived from an EMBL/GenBank/DDBJ whole genome shotgun (WGS) entry which is preliminary data.</text>
</comment>
<dbReference type="EMBL" id="RQVQ01000040">
    <property type="protein sequence ID" value="RRJ88457.1"/>
    <property type="molecule type" value="Genomic_DNA"/>
</dbReference>
<dbReference type="AlphaFoldDB" id="A0A3P3W1R7"/>